<evidence type="ECO:0000313" key="1">
    <source>
        <dbReference type="EMBL" id="SFM92341.1"/>
    </source>
</evidence>
<reference evidence="1 2" key="1">
    <citation type="submission" date="2016-10" db="EMBL/GenBank/DDBJ databases">
        <authorList>
            <person name="de Groot N.N."/>
        </authorList>
    </citation>
    <scope>NUCLEOTIDE SEQUENCE [LARGE SCALE GENOMIC DNA]</scope>
    <source>
        <strain evidence="1 2">ATCC 43154</strain>
    </source>
</reference>
<dbReference type="Gene3D" id="1.20.120.450">
    <property type="entry name" value="dinb family like domain"/>
    <property type="match status" value="1"/>
</dbReference>
<dbReference type="PANTHER" id="PTHR40658">
    <property type="match status" value="1"/>
</dbReference>
<organism evidence="1 2">
    <name type="scientific">Rugamonas rubra</name>
    <dbReference type="NCBI Taxonomy" id="758825"/>
    <lineage>
        <taxon>Bacteria</taxon>
        <taxon>Pseudomonadati</taxon>
        <taxon>Pseudomonadota</taxon>
        <taxon>Betaproteobacteria</taxon>
        <taxon>Burkholderiales</taxon>
        <taxon>Oxalobacteraceae</taxon>
        <taxon>Telluria group</taxon>
        <taxon>Rugamonas</taxon>
    </lineage>
</organism>
<protein>
    <recommendedName>
        <fullName evidence="3">ClbS/DfsB family four-helix bundle protein</fullName>
    </recommendedName>
</protein>
<dbReference type="Pfam" id="PF08020">
    <property type="entry name" value="DUF1706"/>
    <property type="match status" value="1"/>
</dbReference>
<sequence length="173" mass="19300">MTIPQSKAELLAAIDGSYGKVLKAFEEVPAARARDAVLEGHAKGTTMSVADLLAYLVGWNELVLKWIAHDEAGQAIDFPETDFKWNELGRLAQKFYADYAALPYPQLLQRFAEAKAGIVGRIAARDDAALYGRPWCGKWTMGRMIQFNTSSPYDNARGRLRQWRKAQDAPVQP</sequence>
<keyword evidence="2" id="KW-1185">Reference proteome</keyword>
<dbReference type="RefSeq" id="WP_093391248.1">
    <property type="nucleotide sequence ID" value="NZ_FOTW01000050.1"/>
</dbReference>
<dbReference type="SUPFAM" id="SSF109854">
    <property type="entry name" value="DinB/YfiT-like putative metalloenzymes"/>
    <property type="match status" value="1"/>
</dbReference>
<dbReference type="InterPro" id="IPR034660">
    <property type="entry name" value="DinB/YfiT-like"/>
</dbReference>
<dbReference type="PIRSF" id="PIRSF031551">
    <property type="entry name" value="DUF1706"/>
    <property type="match status" value="1"/>
</dbReference>
<gene>
    <name evidence="1" type="ORF">SAMN02982985_05806</name>
</gene>
<dbReference type="EMBL" id="FOTW01000050">
    <property type="protein sequence ID" value="SFM92341.1"/>
    <property type="molecule type" value="Genomic_DNA"/>
</dbReference>
<dbReference type="AlphaFoldDB" id="A0A1I4UTR8"/>
<dbReference type="InterPro" id="IPR012550">
    <property type="entry name" value="DUF1706"/>
</dbReference>
<evidence type="ECO:0008006" key="3">
    <source>
        <dbReference type="Google" id="ProtNLM"/>
    </source>
</evidence>
<proteinExistence type="predicted"/>
<name>A0A1I4UTR8_9BURK</name>
<evidence type="ECO:0000313" key="2">
    <source>
        <dbReference type="Proteomes" id="UP000199470"/>
    </source>
</evidence>
<dbReference type="PANTHER" id="PTHR40658:SF3">
    <property type="entry name" value="CLBS_DFSB FAMILY FOUR-HELIX BUNDLE PROTEIN"/>
    <property type="match status" value="1"/>
</dbReference>
<accession>A0A1I4UTR8</accession>
<dbReference type="OrthoDB" id="5347938at2"/>
<dbReference type="Proteomes" id="UP000199470">
    <property type="component" value="Unassembled WGS sequence"/>
</dbReference>